<dbReference type="InterPro" id="IPR036868">
    <property type="entry name" value="TusA-like_sf"/>
</dbReference>
<dbReference type="SUPFAM" id="SSF64307">
    <property type="entry name" value="SirA-like"/>
    <property type="match status" value="1"/>
</dbReference>
<protein>
    <recommendedName>
        <fullName evidence="1">UPF0033 domain-containing protein</fullName>
    </recommendedName>
</protein>
<feature type="domain" description="UPF0033" evidence="1">
    <location>
        <begin position="7"/>
        <end position="73"/>
    </location>
</feature>
<dbReference type="AlphaFoldDB" id="A0A830GVT8"/>
<reference evidence="2" key="1">
    <citation type="journal article" date="2014" name="Int. J. Syst. Evol. Microbiol.">
        <title>Complete genome sequence of Corynebacterium casei LMG S-19264T (=DSM 44701T), isolated from a smear-ripened cheese.</title>
        <authorList>
            <consortium name="US DOE Joint Genome Institute (JGI-PGF)"/>
            <person name="Walter F."/>
            <person name="Albersmeier A."/>
            <person name="Kalinowski J."/>
            <person name="Ruckert C."/>
        </authorList>
    </citation>
    <scope>NUCLEOTIDE SEQUENCE</scope>
    <source>
        <strain evidence="2">JCM 10088</strain>
    </source>
</reference>
<dbReference type="Pfam" id="PF01206">
    <property type="entry name" value="TusA"/>
    <property type="match status" value="1"/>
</dbReference>
<sequence>MAQEYLIDVKGIECPQPVNVVAKELSKMPVGTQFRIVTDNYVCYMMLQRLLKMLGERVDSTAEHEDAEEYEIIATRLM</sequence>
<dbReference type="OrthoDB" id="45650at2157"/>
<dbReference type="EMBL" id="BMNL01000002">
    <property type="protein sequence ID" value="GGP20228.1"/>
    <property type="molecule type" value="Genomic_DNA"/>
</dbReference>
<evidence type="ECO:0000259" key="1">
    <source>
        <dbReference type="Pfam" id="PF01206"/>
    </source>
</evidence>
<accession>A0A830GVT8</accession>
<proteinExistence type="predicted"/>
<reference evidence="2" key="2">
    <citation type="submission" date="2020-09" db="EMBL/GenBank/DDBJ databases">
        <authorList>
            <person name="Sun Q."/>
            <person name="Ohkuma M."/>
        </authorList>
    </citation>
    <scope>NUCLEOTIDE SEQUENCE</scope>
    <source>
        <strain evidence="2">JCM 10088</strain>
    </source>
</reference>
<dbReference type="InterPro" id="IPR001455">
    <property type="entry name" value="TusA-like"/>
</dbReference>
<name>A0A830GVT8_9CREN</name>
<organism evidence="2 3">
    <name type="scientific">Thermocladium modestius</name>
    <dbReference type="NCBI Taxonomy" id="62609"/>
    <lineage>
        <taxon>Archaea</taxon>
        <taxon>Thermoproteota</taxon>
        <taxon>Thermoprotei</taxon>
        <taxon>Thermoproteales</taxon>
        <taxon>Thermoproteaceae</taxon>
        <taxon>Thermocladium</taxon>
    </lineage>
</organism>
<evidence type="ECO:0000313" key="3">
    <source>
        <dbReference type="Proteomes" id="UP000610960"/>
    </source>
</evidence>
<gene>
    <name evidence="2" type="ORF">GCM10007981_07450</name>
</gene>
<comment type="caution">
    <text evidence="2">The sequence shown here is derived from an EMBL/GenBank/DDBJ whole genome shotgun (WGS) entry which is preliminary data.</text>
</comment>
<dbReference type="Gene3D" id="3.30.110.40">
    <property type="entry name" value="TusA-like domain"/>
    <property type="match status" value="1"/>
</dbReference>
<dbReference type="Proteomes" id="UP000610960">
    <property type="component" value="Unassembled WGS sequence"/>
</dbReference>
<evidence type="ECO:0000313" key="2">
    <source>
        <dbReference type="EMBL" id="GGP20228.1"/>
    </source>
</evidence>
<keyword evidence="3" id="KW-1185">Reference proteome</keyword>